<organism evidence="2 3">
    <name type="scientific">Ladona fulva</name>
    <name type="common">Scarce chaser dragonfly</name>
    <name type="synonym">Libellula fulva</name>
    <dbReference type="NCBI Taxonomy" id="123851"/>
    <lineage>
        <taxon>Eukaryota</taxon>
        <taxon>Metazoa</taxon>
        <taxon>Ecdysozoa</taxon>
        <taxon>Arthropoda</taxon>
        <taxon>Hexapoda</taxon>
        <taxon>Insecta</taxon>
        <taxon>Pterygota</taxon>
        <taxon>Palaeoptera</taxon>
        <taxon>Odonata</taxon>
        <taxon>Epiprocta</taxon>
        <taxon>Anisoptera</taxon>
        <taxon>Libelluloidea</taxon>
        <taxon>Libellulidae</taxon>
        <taxon>Ladona</taxon>
    </lineage>
</organism>
<accession>A0A8K0KPA7</accession>
<dbReference type="PANTHER" id="PTHR46599:SF3">
    <property type="entry name" value="PIGGYBAC TRANSPOSABLE ELEMENT-DERIVED PROTEIN 4"/>
    <property type="match status" value="1"/>
</dbReference>
<dbReference type="AlphaFoldDB" id="A0A8K0KPA7"/>
<reference evidence="2" key="1">
    <citation type="submission" date="2013-04" db="EMBL/GenBank/DDBJ databases">
        <authorList>
            <person name="Qu J."/>
            <person name="Murali S.C."/>
            <person name="Bandaranaike D."/>
            <person name="Bellair M."/>
            <person name="Blankenburg K."/>
            <person name="Chao H."/>
            <person name="Dinh H."/>
            <person name="Doddapaneni H."/>
            <person name="Downs B."/>
            <person name="Dugan-Rocha S."/>
            <person name="Elkadiri S."/>
            <person name="Gnanaolivu R.D."/>
            <person name="Hernandez B."/>
            <person name="Javaid M."/>
            <person name="Jayaseelan J.C."/>
            <person name="Lee S."/>
            <person name="Li M."/>
            <person name="Ming W."/>
            <person name="Munidasa M."/>
            <person name="Muniz J."/>
            <person name="Nguyen L."/>
            <person name="Ongeri F."/>
            <person name="Osuji N."/>
            <person name="Pu L.-L."/>
            <person name="Puazo M."/>
            <person name="Qu C."/>
            <person name="Quiroz J."/>
            <person name="Raj R."/>
            <person name="Weissenberger G."/>
            <person name="Xin Y."/>
            <person name="Zou X."/>
            <person name="Han Y."/>
            <person name="Richards S."/>
            <person name="Worley K."/>
            <person name="Muzny D."/>
            <person name="Gibbs R."/>
        </authorList>
    </citation>
    <scope>NUCLEOTIDE SEQUENCE</scope>
    <source>
        <strain evidence="2">Sampled in the wild</strain>
    </source>
</reference>
<feature type="domain" description="PiggyBac transposable element-derived protein" evidence="1">
    <location>
        <begin position="9"/>
        <end position="141"/>
    </location>
</feature>
<dbReference type="Pfam" id="PF13843">
    <property type="entry name" value="DDE_Tnp_1_7"/>
    <property type="match status" value="1"/>
</dbReference>
<evidence type="ECO:0000313" key="2">
    <source>
        <dbReference type="EMBL" id="KAG8238302.1"/>
    </source>
</evidence>
<sequence length="213" mass="24560">MKSWEKLTCNEFYSQDPLICTTIFGKCMPRDRFILILCCLHFADNGKPSLSDPLWKINNVFSQLKQRFSDVFHPYKKLVIDESIVLFKGHLGFQQYIPSKRHRFGMKLFILCDGEIGIILDMIVYTVKKTDISRSGELGLSGEVDPAGLLELTERTANISKEKNGEVISRGKGNEMEQWQMAKQWKYDCNEVARQTGCLYFVYSAQRSIDGHR</sequence>
<dbReference type="OrthoDB" id="6146839at2759"/>
<reference evidence="2" key="2">
    <citation type="submission" date="2017-10" db="EMBL/GenBank/DDBJ databases">
        <title>Ladona fulva Genome sequencing and assembly.</title>
        <authorList>
            <person name="Murali S."/>
            <person name="Richards S."/>
            <person name="Bandaranaike D."/>
            <person name="Bellair M."/>
            <person name="Blankenburg K."/>
            <person name="Chao H."/>
            <person name="Dinh H."/>
            <person name="Doddapaneni H."/>
            <person name="Dugan-Rocha S."/>
            <person name="Elkadiri S."/>
            <person name="Gnanaolivu R."/>
            <person name="Hernandez B."/>
            <person name="Skinner E."/>
            <person name="Javaid M."/>
            <person name="Lee S."/>
            <person name="Li M."/>
            <person name="Ming W."/>
            <person name="Munidasa M."/>
            <person name="Muniz J."/>
            <person name="Nguyen L."/>
            <person name="Hughes D."/>
            <person name="Osuji N."/>
            <person name="Pu L.-L."/>
            <person name="Puazo M."/>
            <person name="Qu C."/>
            <person name="Quiroz J."/>
            <person name="Raj R."/>
            <person name="Weissenberger G."/>
            <person name="Xin Y."/>
            <person name="Zou X."/>
            <person name="Han Y."/>
            <person name="Worley K."/>
            <person name="Muzny D."/>
            <person name="Gibbs R."/>
        </authorList>
    </citation>
    <scope>NUCLEOTIDE SEQUENCE</scope>
    <source>
        <strain evidence="2">Sampled in the wild</strain>
    </source>
</reference>
<dbReference type="Proteomes" id="UP000792457">
    <property type="component" value="Unassembled WGS sequence"/>
</dbReference>
<gene>
    <name evidence="2" type="ORF">J437_LFUL017788</name>
</gene>
<evidence type="ECO:0000313" key="3">
    <source>
        <dbReference type="Proteomes" id="UP000792457"/>
    </source>
</evidence>
<proteinExistence type="predicted"/>
<evidence type="ECO:0000259" key="1">
    <source>
        <dbReference type="Pfam" id="PF13843"/>
    </source>
</evidence>
<dbReference type="EMBL" id="KZ309329">
    <property type="protein sequence ID" value="KAG8238302.1"/>
    <property type="molecule type" value="Genomic_DNA"/>
</dbReference>
<dbReference type="InterPro" id="IPR029526">
    <property type="entry name" value="PGBD"/>
</dbReference>
<dbReference type="PANTHER" id="PTHR46599">
    <property type="entry name" value="PIGGYBAC TRANSPOSABLE ELEMENT-DERIVED PROTEIN 4"/>
    <property type="match status" value="1"/>
</dbReference>
<protein>
    <recommendedName>
        <fullName evidence="1">PiggyBac transposable element-derived protein domain-containing protein</fullName>
    </recommendedName>
</protein>
<name>A0A8K0KPA7_LADFU</name>
<keyword evidence="3" id="KW-1185">Reference proteome</keyword>
<comment type="caution">
    <text evidence="2">The sequence shown here is derived from an EMBL/GenBank/DDBJ whole genome shotgun (WGS) entry which is preliminary data.</text>
</comment>